<dbReference type="RefSeq" id="WP_014918927.1">
    <property type="nucleotide sequence ID" value="NZ_CP019581.1"/>
</dbReference>
<dbReference type="GeneID" id="99756747"/>
<protein>
    <submittedName>
        <fullName evidence="2">Uncharacterized protein</fullName>
    </submittedName>
</protein>
<dbReference type="AlphaFoldDB" id="A0A3S8SAT7"/>
<name>A0A3S8SAT7_LACHE</name>
<accession>A0A3S8SAT7</accession>
<gene>
    <name evidence="2" type="ORF">LH5_00579</name>
</gene>
<reference evidence="2 3" key="1">
    <citation type="submission" date="2017-02" db="EMBL/GenBank/DDBJ databases">
        <title>Complete genome sequence of Lactobacillus helveticus.</title>
        <authorList>
            <person name="Kim J.F."/>
            <person name="Chung Y."/>
            <person name="Kwak M."/>
        </authorList>
    </citation>
    <scope>NUCLEOTIDE SEQUENCE [LARGE SCALE GENOMIC DNA]</scope>
    <source>
        <strain evidence="2 3">LH5</strain>
    </source>
</reference>
<feature type="region of interest" description="Disordered" evidence="1">
    <location>
        <begin position="1"/>
        <end position="32"/>
    </location>
</feature>
<feature type="compositionally biased region" description="Polar residues" evidence="1">
    <location>
        <begin position="18"/>
        <end position="27"/>
    </location>
</feature>
<dbReference type="Proteomes" id="UP000267945">
    <property type="component" value="Chromosome"/>
</dbReference>
<evidence type="ECO:0000313" key="3">
    <source>
        <dbReference type="Proteomes" id="UP000267945"/>
    </source>
</evidence>
<dbReference type="EMBL" id="CP019581">
    <property type="protein sequence ID" value="AZK90840.1"/>
    <property type="molecule type" value="Genomic_DNA"/>
</dbReference>
<proteinExistence type="predicted"/>
<evidence type="ECO:0000313" key="2">
    <source>
        <dbReference type="EMBL" id="AZK90840.1"/>
    </source>
</evidence>
<feature type="compositionally biased region" description="Polar residues" evidence="1">
    <location>
        <begin position="1"/>
        <end position="11"/>
    </location>
</feature>
<sequence>MAQHPQTLNSKQLEESKINSSDVTIKTNDTDKDTVNNLKKDTLIACQDPIKVNVNINFKNANKDITKNNPIQIAVTNADADNQFNHIKVNTKISNNGDWNIQYADNGIYNARGKALPLQQN</sequence>
<evidence type="ECO:0000256" key="1">
    <source>
        <dbReference type="SAM" id="MobiDB-lite"/>
    </source>
</evidence>
<organism evidence="2 3">
    <name type="scientific">Lactobacillus helveticus</name>
    <name type="common">Lactobacillus suntoryeus</name>
    <dbReference type="NCBI Taxonomy" id="1587"/>
    <lineage>
        <taxon>Bacteria</taxon>
        <taxon>Bacillati</taxon>
        <taxon>Bacillota</taxon>
        <taxon>Bacilli</taxon>
        <taxon>Lactobacillales</taxon>
        <taxon>Lactobacillaceae</taxon>
        <taxon>Lactobacillus</taxon>
    </lineage>
</organism>